<evidence type="ECO:0000313" key="3">
    <source>
        <dbReference type="Proteomes" id="UP000717995"/>
    </source>
</evidence>
<gene>
    <name evidence="2" type="ORF">JQX08_19245</name>
</gene>
<sequence length="128" mass="13786">MRRLILTALLGLVPLAEAAPYGTPTAQAQGYGMLIVSRERLEVASPCDIGLYLHDELAARLYQGQSVAFNLPPGEVPLRLALIGPGTCTPGIIQPDSQPVRIHAGEVRKYRIALGKQGFELIPAPLNY</sequence>
<protein>
    <submittedName>
        <fullName evidence="2">Uncharacterized protein</fullName>
    </submittedName>
</protein>
<proteinExistence type="predicted"/>
<organism evidence="2 3">
    <name type="scientific">Zestomonas insulae</name>
    <dbReference type="NCBI Taxonomy" id="2809017"/>
    <lineage>
        <taxon>Bacteria</taxon>
        <taxon>Pseudomonadati</taxon>
        <taxon>Pseudomonadota</taxon>
        <taxon>Gammaproteobacteria</taxon>
        <taxon>Pseudomonadales</taxon>
        <taxon>Pseudomonadaceae</taxon>
        <taxon>Zestomonas</taxon>
    </lineage>
</organism>
<evidence type="ECO:0000256" key="1">
    <source>
        <dbReference type="SAM" id="SignalP"/>
    </source>
</evidence>
<accession>A0ABS2IIG6</accession>
<keyword evidence="3" id="KW-1185">Reference proteome</keyword>
<keyword evidence="1" id="KW-0732">Signal</keyword>
<dbReference type="EMBL" id="JAFEUP010000006">
    <property type="protein sequence ID" value="MBM7062856.1"/>
    <property type="molecule type" value="Genomic_DNA"/>
</dbReference>
<dbReference type="RefSeq" id="WP_205350035.1">
    <property type="nucleotide sequence ID" value="NZ_JAFEUP010000006.1"/>
</dbReference>
<dbReference type="Proteomes" id="UP000717995">
    <property type="component" value="Unassembled WGS sequence"/>
</dbReference>
<reference evidence="2 3" key="1">
    <citation type="submission" date="2021-02" db="EMBL/GenBank/DDBJ databases">
        <authorList>
            <person name="Lee D.-H."/>
        </authorList>
    </citation>
    <scope>NUCLEOTIDE SEQUENCE [LARGE SCALE GENOMIC DNA]</scope>
    <source>
        <strain evidence="2 3">UL073</strain>
    </source>
</reference>
<name>A0ABS2IIG6_9GAMM</name>
<feature type="signal peptide" evidence="1">
    <location>
        <begin position="1"/>
        <end position="18"/>
    </location>
</feature>
<feature type="chain" id="PRO_5045952525" evidence="1">
    <location>
        <begin position="19"/>
        <end position="128"/>
    </location>
</feature>
<evidence type="ECO:0000313" key="2">
    <source>
        <dbReference type="EMBL" id="MBM7062856.1"/>
    </source>
</evidence>
<comment type="caution">
    <text evidence="2">The sequence shown here is derived from an EMBL/GenBank/DDBJ whole genome shotgun (WGS) entry which is preliminary data.</text>
</comment>